<dbReference type="AlphaFoldDB" id="A0A0E3QVG2"/>
<dbReference type="Proteomes" id="UP000033033">
    <property type="component" value="Chromosome"/>
</dbReference>
<proteinExistence type="predicted"/>
<dbReference type="Pfam" id="PF10011">
    <property type="entry name" value="DUF2254"/>
    <property type="match status" value="1"/>
</dbReference>
<dbReference type="RefSeq" id="WP_080943690.1">
    <property type="nucleotide sequence ID" value="NZ_CP009528.1"/>
</dbReference>
<keyword evidence="2" id="KW-0472">Membrane</keyword>
<accession>A0A0E3QVG2</accession>
<protein>
    <recommendedName>
        <fullName evidence="5">DUF2254 domain-containing protein</fullName>
    </recommendedName>
</protein>
<dbReference type="InterPro" id="IPR018723">
    <property type="entry name" value="DUF2254_membrane"/>
</dbReference>
<dbReference type="PATRIC" id="fig|1434108.4.peg.2039"/>
<feature type="transmembrane region" description="Helical" evidence="2">
    <location>
        <begin position="96"/>
        <end position="117"/>
    </location>
</feature>
<dbReference type="HOGENOM" id="CLU_318490_0_0_2"/>
<dbReference type="EMBL" id="CP009528">
    <property type="protein sequence ID" value="AKB54618.1"/>
    <property type="molecule type" value="Genomic_DNA"/>
</dbReference>
<evidence type="ECO:0000256" key="2">
    <source>
        <dbReference type="SAM" id="Phobius"/>
    </source>
</evidence>
<name>A0A0E3QVG2_METBA</name>
<keyword evidence="2" id="KW-1133">Transmembrane helix</keyword>
<feature type="transmembrane region" description="Helical" evidence="2">
    <location>
        <begin position="18"/>
        <end position="37"/>
    </location>
</feature>
<keyword evidence="1" id="KW-0175">Coiled coil</keyword>
<evidence type="ECO:0000313" key="3">
    <source>
        <dbReference type="EMBL" id="AKB54618.1"/>
    </source>
</evidence>
<feature type="coiled-coil region" evidence="1">
    <location>
        <begin position="518"/>
        <end position="545"/>
    </location>
</feature>
<organism evidence="3 4">
    <name type="scientific">Methanosarcina barkeri MS</name>
    <dbReference type="NCBI Taxonomy" id="1434108"/>
    <lineage>
        <taxon>Archaea</taxon>
        <taxon>Methanobacteriati</taxon>
        <taxon>Methanobacteriota</taxon>
        <taxon>Stenosarchaea group</taxon>
        <taxon>Methanomicrobia</taxon>
        <taxon>Methanosarcinales</taxon>
        <taxon>Methanosarcinaceae</taxon>
        <taxon>Methanosarcina</taxon>
    </lineage>
</organism>
<dbReference type="KEGG" id="mby:MSBRM_1620"/>
<reference evidence="3 4" key="1">
    <citation type="submission" date="2014-07" db="EMBL/GenBank/DDBJ databases">
        <title>Methanogenic archaea and the global carbon cycle.</title>
        <authorList>
            <person name="Henriksen J.R."/>
            <person name="Luke J."/>
            <person name="Reinhart S."/>
            <person name="Benedict M.N."/>
            <person name="Youngblut N.D."/>
            <person name="Metcalf M.E."/>
            <person name="Whitaker R.J."/>
            <person name="Metcalf W.W."/>
        </authorList>
    </citation>
    <scope>NUCLEOTIDE SEQUENCE [LARGE SCALE GENOMIC DNA]</scope>
    <source>
        <strain evidence="3 4">MS</strain>
    </source>
</reference>
<keyword evidence="2" id="KW-0812">Transmembrane</keyword>
<gene>
    <name evidence="3" type="ORF">MSBRM_1620</name>
</gene>
<keyword evidence="4" id="KW-1185">Reference proteome</keyword>
<evidence type="ECO:0008006" key="5">
    <source>
        <dbReference type="Google" id="ProtNLM"/>
    </source>
</evidence>
<sequence>MMRVCRIIDNLKPKIKRLWLLIPLFLLVKYYIVYLKHFSGSITTNPNSALYLLTTIVQSEVTIVAIIISLSVVVIQYYASSYSSRIIDILINDKKLWIPIILYGISIVSSLCLIRWIDQDNKYPMLENWYSLILTVSIIAHISLINSVSHFLKLMKPDSIINILVTKISIQSLSNSWISKVELPSRISKDEPRIDRITTKQNDEIDPILPVVDIINASIVRSDYATVSYGLKKVLTHYSDIIINNTLSETQIKKISEHVFDRIFKVCQLALNKKDVNSVDIMLKYYDMLGRIYIVNSQNLNSPCINYFLKQGLKILNSVYDTLGIQRSEERVTQNNFLMMSYVTFLSEYYLKEVFKSIIKIKNDDFIGLSKDLINCIHDIGMFTFHKVEISTFIYPEPDTHIQAVESVESSISELSYILGDIGVAAINSDSKPALDEVIYALNDIGKESIDKNLIHSFLHIIKNLNIIGKESAKKGVEFESSTKQIVECLENLASKINVNSETFSGKTQNQVIEYHKYIKLKYKYKTTEDALKELNDRVESIITAISSDVYTIAIESIKNNLLDATRQCLISLEIIERILQDDTESRIISEHIRNLGLEVVKKEQTFPLMKDIIKSLYSIGILQFGYMFDWDRDLEKRQEFLEKEYSGYLAKGLQNSYSNFANSADFKDIGDSNYTMYLDDIIHGEKTLIIGDEEKRDIKCLSLKDINDGYRTTKLFKCSDFQDTGKAYYRIPELLEELTNPILEYALKSPSDKTIKPLTMIIECSENFGIMSIHFRNKFSLNEIIIRSLVEIGDSFDDFKYSKYNKDNKAWEYLDFVTEIVSNSIYKLAIESLKYKFVDFDTLHQQVECLIRIQRKYHNIFHVEDKFERILEMIKEYEIKESEHNEIIKLIENAIEEFKKLKTSDRKIGS</sequence>
<evidence type="ECO:0000313" key="4">
    <source>
        <dbReference type="Proteomes" id="UP000033033"/>
    </source>
</evidence>
<evidence type="ECO:0000256" key="1">
    <source>
        <dbReference type="SAM" id="Coils"/>
    </source>
</evidence>
<feature type="transmembrane region" description="Helical" evidence="2">
    <location>
        <begin position="49"/>
        <end position="75"/>
    </location>
</feature>
<dbReference type="GeneID" id="24844875"/>